<evidence type="ECO:0000313" key="2">
    <source>
        <dbReference type="EMBL" id="MCW4452910.1"/>
    </source>
</evidence>
<reference evidence="2 3" key="1">
    <citation type="submission" date="2022-10" db="EMBL/GenBank/DDBJ databases">
        <title>Kaistella sp. BT-6-1-3.</title>
        <authorList>
            <person name="Ai J."/>
            <person name="Deng Z."/>
        </authorList>
    </citation>
    <scope>NUCLEOTIDE SEQUENCE [LARGE SCALE GENOMIC DNA]</scope>
    <source>
        <strain evidence="2 3">BT6-1-3</strain>
    </source>
</reference>
<proteinExistence type="predicted"/>
<name>A0ABT3JQ72_9FLAO</name>
<sequence length="149" mass="16781">MKYFKTISLFLTQLLLFNCNGLRTNSGSYSAPSVSPESSEKKEFADLMEKDQTDKNKKTAEVLTYLLNDTDPADPYTVAVIDNLSVCNIIVRLVAVKENQIYNLPVAKNSKNHFKIAKGSYTMRSNVCESKYYSQKSITEPLILKLSAH</sequence>
<evidence type="ECO:0000313" key="3">
    <source>
        <dbReference type="Proteomes" id="UP001209107"/>
    </source>
</evidence>
<keyword evidence="3" id="KW-1185">Reference proteome</keyword>
<protein>
    <recommendedName>
        <fullName evidence="1">DUF6759 domain-containing protein</fullName>
    </recommendedName>
</protein>
<organism evidence="2 3">
    <name type="scientific">Kaistella yananensis</name>
    <dbReference type="NCBI Taxonomy" id="2989820"/>
    <lineage>
        <taxon>Bacteria</taxon>
        <taxon>Pseudomonadati</taxon>
        <taxon>Bacteroidota</taxon>
        <taxon>Flavobacteriia</taxon>
        <taxon>Flavobacteriales</taxon>
        <taxon>Weeksellaceae</taxon>
        <taxon>Chryseobacterium group</taxon>
        <taxon>Kaistella</taxon>
    </lineage>
</organism>
<dbReference type="RefSeq" id="WP_265144985.1">
    <property type="nucleotide sequence ID" value="NZ_JAPCHZ010000006.1"/>
</dbReference>
<comment type="caution">
    <text evidence="2">The sequence shown here is derived from an EMBL/GenBank/DDBJ whole genome shotgun (WGS) entry which is preliminary data.</text>
</comment>
<accession>A0ABT3JQ72</accession>
<dbReference type="InterPro" id="IPR046647">
    <property type="entry name" value="DUF6759"/>
</dbReference>
<dbReference type="Pfam" id="PF20545">
    <property type="entry name" value="DUF6759"/>
    <property type="match status" value="1"/>
</dbReference>
<evidence type="ECO:0000259" key="1">
    <source>
        <dbReference type="Pfam" id="PF20545"/>
    </source>
</evidence>
<dbReference type="EMBL" id="JAPCHZ010000006">
    <property type="protein sequence ID" value="MCW4452910.1"/>
    <property type="molecule type" value="Genomic_DNA"/>
</dbReference>
<gene>
    <name evidence="2" type="ORF">OK344_11920</name>
</gene>
<feature type="domain" description="DUF6759" evidence="1">
    <location>
        <begin position="53"/>
        <end position="148"/>
    </location>
</feature>
<dbReference type="Proteomes" id="UP001209107">
    <property type="component" value="Unassembled WGS sequence"/>
</dbReference>